<dbReference type="Proteomes" id="UP000054776">
    <property type="component" value="Unassembled WGS sequence"/>
</dbReference>
<dbReference type="InParanoid" id="A0A0V1AUH6"/>
<evidence type="ECO:0000313" key="2">
    <source>
        <dbReference type="Proteomes" id="UP000054776"/>
    </source>
</evidence>
<evidence type="ECO:0000313" key="1">
    <source>
        <dbReference type="EMBL" id="KRY28447.1"/>
    </source>
</evidence>
<dbReference type="AlphaFoldDB" id="A0A0V1AUH6"/>
<name>A0A0V1AUH6_TRISP</name>
<protein>
    <submittedName>
        <fullName evidence="1">Uncharacterized protein</fullName>
    </submittedName>
</protein>
<sequence>MKALIKKAASFGGVGTQLAPTALATSAHIVSVHKWRHQPPVEYEQADVSTVDVDFLQPSVLFVSKADCSSNLREFYNIFI</sequence>
<gene>
    <name evidence="1" type="ORF">T01_9362</name>
</gene>
<organism evidence="1 2">
    <name type="scientific">Trichinella spiralis</name>
    <name type="common">Trichina worm</name>
    <dbReference type="NCBI Taxonomy" id="6334"/>
    <lineage>
        <taxon>Eukaryota</taxon>
        <taxon>Metazoa</taxon>
        <taxon>Ecdysozoa</taxon>
        <taxon>Nematoda</taxon>
        <taxon>Enoplea</taxon>
        <taxon>Dorylaimia</taxon>
        <taxon>Trichinellida</taxon>
        <taxon>Trichinellidae</taxon>
        <taxon>Trichinella</taxon>
    </lineage>
</organism>
<proteinExistence type="predicted"/>
<reference evidence="1 2" key="1">
    <citation type="submission" date="2015-01" db="EMBL/GenBank/DDBJ databases">
        <title>Evolution of Trichinella species and genotypes.</title>
        <authorList>
            <person name="Korhonen P.K."/>
            <person name="Edoardo P."/>
            <person name="Giuseppe L.R."/>
            <person name="Gasser R.B."/>
        </authorList>
    </citation>
    <scope>NUCLEOTIDE SEQUENCE [LARGE SCALE GENOMIC DNA]</scope>
    <source>
        <strain evidence="1">ISS3</strain>
    </source>
</reference>
<accession>A0A0V1AUH6</accession>
<keyword evidence="2" id="KW-1185">Reference proteome</keyword>
<dbReference type="EMBL" id="JYDH01000204">
    <property type="protein sequence ID" value="KRY28447.1"/>
    <property type="molecule type" value="Genomic_DNA"/>
</dbReference>
<comment type="caution">
    <text evidence="1">The sequence shown here is derived from an EMBL/GenBank/DDBJ whole genome shotgun (WGS) entry which is preliminary data.</text>
</comment>